<dbReference type="GO" id="GO:0003729">
    <property type="term" value="F:mRNA binding"/>
    <property type="evidence" value="ECO:0007669"/>
    <property type="project" value="TreeGrafter"/>
</dbReference>
<dbReference type="AlphaFoldDB" id="A0A5C3LFG0"/>
<dbReference type="OrthoDB" id="185373at2759"/>
<name>A0A5C3LFG0_COPMA</name>
<dbReference type="EMBL" id="ML210146">
    <property type="protein sequence ID" value="TFK30903.1"/>
    <property type="molecule type" value="Genomic_DNA"/>
</dbReference>
<evidence type="ECO:0000313" key="2">
    <source>
        <dbReference type="Proteomes" id="UP000307440"/>
    </source>
</evidence>
<reference evidence="1 2" key="1">
    <citation type="journal article" date="2019" name="Nat. Ecol. Evol.">
        <title>Megaphylogeny resolves global patterns of mushroom evolution.</title>
        <authorList>
            <person name="Varga T."/>
            <person name="Krizsan K."/>
            <person name="Foldi C."/>
            <person name="Dima B."/>
            <person name="Sanchez-Garcia M."/>
            <person name="Sanchez-Ramirez S."/>
            <person name="Szollosi G.J."/>
            <person name="Szarkandi J.G."/>
            <person name="Papp V."/>
            <person name="Albert L."/>
            <person name="Andreopoulos W."/>
            <person name="Angelini C."/>
            <person name="Antonin V."/>
            <person name="Barry K.W."/>
            <person name="Bougher N.L."/>
            <person name="Buchanan P."/>
            <person name="Buyck B."/>
            <person name="Bense V."/>
            <person name="Catcheside P."/>
            <person name="Chovatia M."/>
            <person name="Cooper J."/>
            <person name="Damon W."/>
            <person name="Desjardin D."/>
            <person name="Finy P."/>
            <person name="Geml J."/>
            <person name="Haridas S."/>
            <person name="Hughes K."/>
            <person name="Justo A."/>
            <person name="Karasinski D."/>
            <person name="Kautmanova I."/>
            <person name="Kiss B."/>
            <person name="Kocsube S."/>
            <person name="Kotiranta H."/>
            <person name="LaButti K.M."/>
            <person name="Lechner B.E."/>
            <person name="Liimatainen K."/>
            <person name="Lipzen A."/>
            <person name="Lukacs Z."/>
            <person name="Mihaltcheva S."/>
            <person name="Morgado L.N."/>
            <person name="Niskanen T."/>
            <person name="Noordeloos M.E."/>
            <person name="Ohm R.A."/>
            <person name="Ortiz-Santana B."/>
            <person name="Ovrebo C."/>
            <person name="Racz N."/>
            <person name="Riley R."/>
            <person name="Savchenko A."/>
            <person name="Shiryaev A."/>
            <person name="Soop K."/>
            <person name="Spirin V."/>
            <person name="Szebenyi C."/>
            <person name="Tomsovsky M."/>
            <person name="Tulloss R.E."/>
            <person name="Uehling J."/>
            <person name="Grigoriev I.V."/>
            <person name="Vagvolgyi C."/>
            <person name="Papp T."/>
            <person name="Martin F.M."/>
            <person name="Miettinen O."/>
            <person name="Hibbett D.S."/>
            <person name="Nagy L.G."/>
        </authorList>
    </citation>
    <scope>NUCLEOTIDE SEQUENCE [LARGE SCALE GENOMIC DNA]</scope>
    <source>
        <strain evidence="1 2">CBS 121175</strain>
    </source>
</reference>
<keyword evidence="2" id="KW-1185">Reference proteome</keyword>
<dbReference type="Proteomes" id="UP000307440">
    <property type="component" value="Unassembled WGS sequence"/>
</dbReference>
<proteinExistence type="predicted"/>
<organism evidence="1 2">
    <name type="scientific">Coprinopsis marcescibilis</name>
    <name type="common">Agaric fungus</name>
    <name type="synonym">Psathyrella marcescibilis</name>
    <dbReference type="NCBI Taxonomy" id="230819"/>
    <lineage>
        <taxon>Eukaryota</taxon>
        <taxon>Fungi</taxon>
        <taxon>Dikarya</taxon>
        <taxon>Basidiomycota</taxon>
        <taxon>Agaricomycotina</taxon>
        <taxon>Agaricomycetes</taxon>
        <taxon>Agaricomycetidae</taxon>
        <taxon>Agaricales</taxon>
        <taxon>Agaricineae</taxon>
        <taxon>Psathyrellaceae</taxon>
        <taxon>Coprinopsis</taxon>
    </lineage>
</organism>
<dbReference type="Gene3D" id="1.25.40.10">
    <property type="entry name" value="Tetratricopeptide repeat domain"/>
    <property type="match status" value="1"/>
</dbReference>
<dbReference type="STRING" id="230819.A0A5C3LFG0"/>
<dbReference type="PANTHER" id="PTHR47938">
    <property type="entry name" value="RESPIRATORY COMPLEX I CHAPERONE (CIA84), PUTATIVE (AFU_ORTHOLOGUE AFUA_2G06020)-RELATED"/>
    <property type="match status" value="1"/>
</dbReference>
<sequence>MFGHRVLLRTASLQRFSLSQCLPRARPLSRAASALTTSSSNRLTELAKGLKAAKASTISAIFPDFEKALAEAQGHPLQPPPLQQSDVVELVQKLAASGRPEHDHLIRKTLHLLPVIRVEPTIDMYAVIIQACVARNDLEAVAAWLIEMRKLPGNFKPSTAIFNLCLRDLAFRTFSGLKRAATPLKGRARCPLNADTFDILLQRSFQMSREANKPPFWVDVRWIFEFCRGDSIQWSQDTSTLIYNTFAKASMEDVGRELQSRYDSYKSNANVPASVWWEERLRNLRGQNDVGESLAQLRSMTDNADISEHTKLIGQVLLEDSMSVADLRLLDRELGPSHSTDRWAYVIENITRAAKADEAYSVYQAAKAEKVHITIQLVAPILREFSYIPSISDDIIERSLAVYRDLKSSCPPRPKQRDLSTETAEMYASLFRLISKYGNDKYYPVAQSLVEDMSAYGVPMQSKIAESLINIEMRRASTEEEAIQAYHRWKEFLAPEGYPQVLIRFSQLSFDSNPIPSLREYFRIVKDMQLAGPSRVTNKAYSIILTRIGMLASEMKREGTLTYELRDYFIDATRRAHDHLTLDSNITPSSYVFAQLINTYQRLDCFGDAYRVWQLMYLTGTHNPHSISNILDACGYAEDLYTAKAVWNRLSKDRYPFEFKHWQTWVECLCRCHQVQHAIKVVLEDFPQAGHDSFTLIPLLLKMATKERKLKYALETIQAQNPSMYHKIQTQLDIFKL</sequence>
<gene>
    <name evidence="1" type="ORF">FA15DRAFT_662970</name>
</gene>
<evidence type="ECO:0000313" key="1">
    <source>
        <dbReference type="EMBL" id="TFK30903.1"/>
    </source>
</evidence>
<protein>
    <submittedName>
        <fullName evidence="1">Uncharacterized protein</fullName>
    </submittedName>
</protein>
<dbReference type="InterPro" id="IPR011990">
    <property type="entry name" value="TPR-like_helical_dom_sf"/>
</dbReference>
<accession>A0A5C3LFG0</accession>
<dbReference type="PANTHER" id="PTHR47938:SF35">
    <property type="entry name" value="PENTATRICOPEPTIDE REPEAT-CONTAINING PROTEIN 4, MITOCHONDRIAL-RELATED"/>
    <property type="match status" value="1"/>
</dbReference>